<evidence type="ECO:0000259" key="3">
    <source>
        <dbReference type="PROSITE" id="PS50041"/>
    </source>
</evidence>
<dbReference type="InterPro" id="IPR018378">
    <property type="entry name" value="C-type_lectin_CS"/>
</dbReference>
<reference evidence="4" key="1">
    <citation type="journal article" date="2019" name="bioRxiv">
        <title>The Genome of the Zebra Mussel, Dreissena polymorpha: A Resource for Invasive Species Research.</title>
        <authorList>
            <person name="McCartney M.A."/>
            <person name="Auch B."/>
            <person name="Kono T."/>
            <person name="Mallez S."/>
            <person name="Zhang Y."/>
            <person name="Obille A."/>
            <person name="Becker A."/>
            <person name="Abrahante J.E."/>
            <person name="Garbe J."/>
            <person name="Badalamenti J.P."/>
            <person name="Herman A."/>
            <person name="Mangelson H."/>
            <person name="Liachko I."/>
            <person name="Sullivan S."/>
            <person name="Sone E.D."/>
            <person name="Koren S."/>
            <person name="Silverstein K.A.T."/>
            <person name="Beckman K.B."/>
            <person name="Gohl D.M."/>
        </authorList>
    </citation>
    <scope>NUCLEOTIDE SEQUENCE</scope>
    <source>
        <strain evidence="4">Duluth1</strain>
        <tissue evidence="4">Whole animal</tissue>
    </source>
</reference>
<dbReference type="Proteomes" id="UP000828390">
    <property type="component" value="Unassembled WGS sequence"/>
</dbReference>
<dbReference type="Pfam" id="PF00059">
    <property type="entry name" value="Lectin_C"/>
    <property type="match status" value="2"/>
</dbReference>
<dbReference type="PANTHER" id="PTHR22803">
    <property type="entry name" value="MANNOSE, PHOSPHOLIPASE, LECTIN RECEPTOR RELATED"/>
    <property type="match status" value="1"/>
</dbReference>
<sequence>MEMTLFIHGLALLAILNGSSASTSAIPSPDATEMMSSSVTIETTPVINTAGTPPPGTQYGCPQKHFDLAAAEIGVLFTVEDTCFEMIPTFHSWAIAEADCKQRGGHLATIDTEEKQTLIYQIITSFDGPTVWIGLHDRDSEEQFKWVSGDPVTYTNWFPHRKSLSLHNIEDCVVLVTRPGYNGTWDDSVCTAQHGYICEFDAVSGSEIGTTMTPNTTDNGDGDSHMCPLHLLVLAQQYGTDVAQHGNSCYELLKSRATYPHAEQLCQEAGGHLASINNAEEQAYIQNFMMRHNQTRPVWIGLNDHNTEGTFEWTNGEPLTYTNWLDGHEDNSAGHNEEDCVALVPNKNGTWDDIRCGFQGILGNDAGEVHAGFCEYDTVPKIPGAMIVG</sequence>
<dbReference type="CDD" id="cd00037">
    <property type="entry name" value="CLECT"/>
    <property type="match status" value="2"/>
</dbReference>
<comment type="caution">
    <text evidence="4">The sequence shown here is derived from an EMBL/GenBank/DDBJ whole genome shotgun (WGS) entry which is preliminary data.</text>
</comment>
<dbReference type="EMBL" id="JAIWYP010000072">
    <property type="protein sequence ID" value="KAH3690244.1"/>
    <property type="molecule type" value="Genomic_DNA"/>
</dbReference>
<gene>
    <name evidence="4" type="ORF">DPMN_192412</name>
</gene>
<evidence type="ECO:0000256" key="1">
    <source>
        <dbReference type="ARBA" id="ARBA00023157"/>
    </source>
</evidence>
<dbReference type="PROSITE" id="PS00615">
    <property type="entry name" value="C_TYPE_LECTIN_1"/>
    <property type="match status" value="1"/>
</dbReference>
<feature type="domain" description="C-type lectin" evidence="3">
    <location>
        <begin position="245"/>
        <end position="356"/>
    </location>
</feature>
<feature type="chain" id="PRO_5038428197" description="C-type lectin domain-containing protein" evidence="2">
    <location>
        <begin position="22"/>
        <end position="389"/>
    </location>
</feature>
<evidence type="ECO:0000313" key="4">
    <source>
        <dbReference type="EMBL" id="KAH3690244.1"/>
    </source>
</evidence>
<dbReference type="Gene3D" id="3.10.100.10">
    <property type="entry name" value="Mannose-Binding Protein A, subunit A"/>
    <property type="match status" value="2"/>
</dbReference>
<proteinExistence type="predicted"/>
<dbReference type="SUPFAM" id="SSF56436">
    <property type="entry name" value="C-type lectin-like"/>
    <property type="match status" value="2"/>
</dbReference>
<feature type="domain" description="C-type lectin" evidence="3">
    <location>
        <begin position="79"/>
        <end position="199"/>
    </location>
</feature>
<dbReference type="PROSITE" id="PS50041">
    <property type="entry name" value="C_TYPE_LECTIN_2"/>
    <property type="match status" value="2"/>
</dbReference>
<dbReference type="InterPro" id="IPR016187">
    <property type="entry name" value="CTDL_fold"/>
</dbReference>
<feature type="signal peptide" evidence="2">
    <location>
        <begin position="1"/>
        <end position="21"/>
    </location>
</feature>
<name>A0A9D3XXK8_DREPO</name>
<protein>
    <recommendedName>
        <fullName evidence="3">C-type lectin domain-containing protein</fullName>
    </recommendedName>
</protein>
<dbReference type="OrthoDB" id="6139969at2759"/>
<dbReference type="InterPro" id="IPR050111">
    <property type="entry name" value="C-type_lectin/snaclec_domain"/>
</dbReference>
<keyword evidence="5" id="KW-1185">Reference proteome</keyword>
<dbReference type="InterPro" id="IPR001304">
    <property type="entry name" value="C-type_lectin-like"/>
</dbReference>
<keyword evidence="2" id="KW-0732">Signal</keyword>
<evidence type="ECO:0000313" key="5">
    <source>
        <dbReference type="Proteomes" id="UP000828390"/>
    </source>
</evidence>
<reference evidence="4" key="2">
    <citation type="submission" date="2020-11" db="EMBL/GenBank/DDBJ databases">
        <authorList>
            <person name="McCartney M.A."/>
            <person name="Auch B."/>
            <person name="Kono T."/>
            <person name="Mallez S."/>
            <person name="Becker A."/>
            <person name="Gohl D.M."/>
            <person name="Silverstein K.A.T."/>
            <person name="Koren S."/>
            <person name="Bechman K.B."/>
            <person name="Herman A."/>
            <person name="Abrahante J.E."/>
            <person name="Garbe J."/>
        </authorList>
    </citation>
    <scope>NUCLEOTIDE SEQUENCE</scope>
    <source>
        <strain evidence="4">Duluth1</strain>
        <tissue evidence="4">Whole animal</tissue>
    </source>
</reference>
<dbReference type="InterPro" id="IPR016186">
    <property type="entry name" value="C-type_lectin-like/link_sf"/>
</dbReference>
<evidence type="ECO:0000256" key="2">
    <source>
        <dbReference type="SAM" id="SignalP"/>
    </source>
</evidence>
<organism evidence="4 5">
    <name type="scientific">Dreissena polymorpha</name>
    <name type="common">Zebra mussel</name>
    <name type="synonym">Mytilus polymorpha</name>
    <dbReference type="NCBI Taxonomy" id="45954"/>
    <lineage>
        <taxon>Eukaryota</taxon>
        <taxon>Metazoa</taxon>
        <taxon>Spiralia</taxon>
        <taxon>Lophotrochozoa</taxon>
        <taxon>Mollusca</taxon>
        <taxon>Bivalvia</taxon>
        <taxon>Autobranchia</taxon>
        <taxon>Heteroconchia</taxon>
        <taxon>Euheterodonta</taxon>
        <taxon>Imparidentia</taxon>
        <taxon>Neoheterodontei</taxon>
        <taxon>Myida</taxon>
        <taxon>Dreissenoidea</taxon>
        <taxon>Dreissenidae</taxon>
        <taxon>Dreissena</taxon>
    </lineage>
</organism>
<dbReference type="SMART" id="SM00034">
    <property type="entry name" value="CLECT"/>
    <property type="match status" value="2"/>
</dbReference>
<accession>A0A9D3XXK8</accession>
<keyword evidence="1" id="KW-1015">Disulfide bond</keyword>
<dbReference type="AlphaFoldDB" id="A0A9D3XXK8"/>